<evidence type="ECO:0000256" key="1">
    <source>
        <dbReference type="SAM" id="SignalP"/>
    </source>
</evidence>
<protein>
    <submittedName>
        <fullName evidence="2">Uncharacterized protein</fullName>
    </submittedName>
</protein>
<dbReference type="OrthoDB" id="1453426at2"/>
<gene>
    <name evidence="2" type="ordered locus">Sinac_2820</name>
</gene>
<dbReference type="AlphaFoldDB" id="L0DCZ2"/>
<dbReference type="KEGG" id="saci:Sinac_2820"/>
<keyword evidence="3" id="KW-1185">Reference proteome</keyword>
<reference evidence="2 3" key="1">
    <citation type="submission" date="2012-02" db="EMBL/GenBank/DDBJ databases">
        <title>Complete sequence of chromosome of Singulisphaera acidiphila DSM 18658.</title>
        <authorList>
            <consortium name="US DOE Joint Genome Institute (JGI-PGF)"/>
            <person name="Lucas S."/>
            <person name="Copeland A."/>
            <person name="Lapidus A."/>
            <person name="Glavina del Rio T."/>
            <person name="Dalin E."/>
            <person name="Tice H."/>
            <person name="Bruce D."/>
            <person name="Goodwin L."/>
            <person name="Pitluck S."/>
            <person name="Peters L."/>
            <person name="Ovchinnikova G."/>
            <person name="Chertkov O."/>
            <person name="Kyrpides N."/>
            <person name="Mavromatis K."/>
            <person name="Ivanova N."/>
            <person name="Brettin T."/>
            <person name="Detter J.C."/>
            <person name="Han C."/>
            <person name="Larimer F."/>
            <person name="Land M."/>
            <person name="Hauser L."/>
            <person name="Markowitz V."/>
            <person name="Cheng J.-F."/>
            <person name="Hugenholtz P."/>
            <person name="Woyke T."/>
            <person name="Wu D."/>
            <person name="Tindall B."/>
            <person name="Pomrenke H."/>
            <person name="Brambilla E."/>
            <person name="Klenk H.-P."/>
            <person name="Eisen J.A."/>
        </authorList>
    </citation>
    <scope>NUCLEOTIDE SEQUENCE [LARGE SCALE GENOMIC DNA]</scope>
    <source>
        <strain evidence="3">ATCC BAA-1392 / DSM 18658 / VKM B-2454 / MOB10</strain>
    </source>
</reference>
<evidence type="ECO:0000313" key="2">
    <source>
        <dbReference type="EMBL" id="AGA27112.1"/>
    </source>
</evidence>
<dbReference type="EMBL" id="CP003364">
    <property type="protein sequence ID" value="AGA27112.1"/>
    <property type="molecule type" value="Genomic_DNA"/>
</dbReference>
<evidence type="ECO:0000313" key="3">
    <source>
        <dbReference type="Proteomes" id="UP000010798"/>
    </source>
</evidence>
<organism evidence="2 3">
    <name type="scientific">Singulisphaera acidiphila (strain ATCC BAA-1392 / DSM 18658 / VKM B-2454 / MOB10)</name>
    <dbReference type="NCBI Taxonomy" id="886293"/>
    <lineage>
        <taxon>Bacteria</taxon>
        <taxon>Pseudomonadati</taxon>
        <taxon>Planctomycetota</taxon>
        <taxon>Planctomycetia</taxon>
        <taxon>Isosphaerales</taxon>
        <taxon>Isosphaeraceae</taxon>
        <taxon>Singulisphaera</taxon>
    </lineage>
</organism>
<feature type="chain" id="PRO_5003940057" evidence="1">
    <location>
        <begin position="34"/>
        <end position="735"/>
    </location>
</feature>
<proteinExistence type="predicted"/>
<dbReference type="HOGENOM" id="CLU_396259_0_0_0"/>
<name>L0DCZ2_SINAD</name>
<dbReference type="Proteomes" id="UP000010798">
    <property type="component" value="Chromosome"/>
</dbReference>
<dbReference type="RefSeq" id="WP_015246262.1">
    <property type="nucleotide sequence ID" value="NC_019892.1"/>
</dbReference>
<accession>L0DCZ2</accession>
<dbReference type="eggNOG" id="ENOG502Z7NK">
    <property type="taxonomic scope" value="Bacteria"/>
</dbReference>
<sequence>MVFSATCKRFKFPLAIGLAGLLAASSLSRTARAAEIVPVDLSDYHPECGVTITTEEQAKTGRLKVEWPVAAGETGQLLLDTRPGRPLLASIGIVVDDEKPALATLLKDVDPVTFVTVGSRMSPPDRPPGMSLFNVFFDNPAKRPFQSYRAQLDLKRIRVVSQGQRASVILGNVAAGPFTGELHLTVYRGSRLVNVESVLSTKEADRAYLYDAGLASETPSWSQFAWMDTEGKLARHNLDKQANDQAVAVRHRAIIAESELGSVACFPPPHRFFTPRDFTDNLQNVWQGRNHRGLDERPGFGIRQAETGGGNYVPWFNAPPGTEQHMGVFYLLSLKKADEALRETLRYTHGDRFPEIPGHTTFTSHYHMAITMAAMKEAAQGGVRTTPDFVRMFKDMNVNFVHLGEFHGDGHQKDPGPLRLPELDAMFAECRRLSDAELLILPGEEVDTFLGISGPGQHSGHWMSFFPKPVYWTMKRASGEPFAEEDPRRGTVYRVGSREDMTRLLEREHGLVWTAHPRIKASNWAPDAFRNEDYFRADTWLGAAWKAMPADLANPRLGQRALDLLDDMANWGGKKQMIGEVDVFKLDHTHELYGHMNINYLRLDHIPRFEEGWQPVLDAIRGGRFFVTTGEVLLRDFSVGGKASGETLDLNISSKPETQITLEWTFPLEFAELVSGDGTKVVRQRIDLTDTEPFGRRTLTLQPELKGHQWIRVEAWDIAGNGAFSSPVWLEESKP</sequence>
<keyword evidence="1" id="KW-0732">Signal</keyword>
<feature type="signal peptide" evidence="1">
    <location>
        <begin position="1"/>
        <end position="33"/>
    </location>
</feature>